<dbReference type="Gene3D" id="3.40.50.10600">
    <property type="entry name" value="SpoIIaa-like domains"/>
    <property type="match status" value="1"/>
</dbReference>
<dbReference type="Pfam" id="PF11964">
    <property type="entry name" value="SpoIIAA-like"/>
    <property type="match status" value="1"/>
</dbReference>
<dbReference type="InterPro" id="IPR038396">
    <property type="entry name" value="SpoIIAA-like_sf"/>
</dbReference>
<comment type="caution">
    <text evidence="1">The sequence shown here is derived from an EMBL/GenBank/DDBJ whole genome shotgun (WGS) entry which is preliminary data.</text>
</comment>
<gene>
    <name evidence="1" type="ORF">DWQ51_19190</name>
</gene>
<proteinExistence type="predicted"/>
<evidence type="ECO:0000313" key="1">
    <source>
        <dbReference type="EMBL" id="REJ48260.1"/>
    </source>
</evidence>
<evidence type="ECO:0000313" key="2">
    <source>
        <dbReference type="Proteomes" id="UP000257002"/>
    </source>
</evidence>
<reference evidence="1 2" key="1">
    <citation type="submission" date="2017-10" db="EMBL/GenBank/DDBJ databases">
        <title>A large-scale comparative metagenomic study reveals the eutrophication-driven functional interactions in six Microcystis-epibionts communities.</title>
        <authorList>
            <person name="Li Q."/>
            <person name="Lin F."/>
        </authorList>
    </citation>
    <scope>NUCLEOTIDE SEQUENCE [LARGE SCALE GENOMIC DNA]</scope>
    <source>
        <strain evidence="1">TW10</strain>
    </source>
</reference>
<accession>A0A3E0LL56</accession>
<name>A0A3E0LL56_9CHRO</name>
<dbReference type="InterPro" id="IPR021866">
    <property type="entry name" value="SpoIIAA-like"/>
</dbReference>
<dbReference type="EMBL" id="QQWD01000028">
    <property type="protein sequence ID" value="REJ48260.1"/>
    <property type="molecule type" value="Genomic_DNA"/>
</dbReference>
<protein>
    <submittedName>
        <fullName evidence="1">STAS/SEC14 domain-containing protein</fullName>
    </submittedName>
</protein>
<dbReference type="InterPro" id="IPR036513">
    <property type="entry name" value="STAS_dom_sf"/>
</dbReference>
<organism evidence="1 2">
    <name type="scientific">Microcystis wesenbergii TW10</name>
    <dbReference type="NCBI Taxonomy" id="2060474"/>
    <lineage>
        <taxon>Bacteria</taxon>
        <taxon>Bacillati</taxon>
        <taxon>Cyanobacteriota</taxon>
        <taxon>Cyanophyceae</taxon>
        <taxon>Oscillatoriophycideae</taxon>
        <taxon>Chroococcales</taxon>
        <taxon>Microcystaceae</taxon>
        <taxon>Microcystis</taxon>
    </lineage>
</organism>
<dbReference type="Proteomes" id="UP000257002">
    <property type="component" value="Unassembled WGS sequence"/>
</dbReference>
<sequence length="129" mass="13999">MIDYNLDAAHSILYMQPKSALAAEDFVKIAAAVDPHIEATGGLAGVIIEVPKFTGWESFGALVAHFRLIRDHHKYVSKVAVVTDSTLVKLIESLASHFVAAEVRQFPWGETEVATQWILGGSTLPLVVS</sequence>
<dbReference type="AlphaFoldDB" id="A0A3E0LL56"/>
<dbReference type="SUPFAM" id="SSF52091">
    <property type="entry name" value="SpoIIaa-like"/>
    <property type="match status" value="1"/>
</dbReference>